<dbReference type="AlphaFoldDB" id="A0A0A9FGW6"/>
<protein>
    <submittedName>
        <fullName evidence="1">Uncharacterized protein</fullName>
    </submittedName>
</protein>
<reference evidence="1" key="1">
    <citation type="submission" date="2014-09" db="EMBL/GenBank/DDBJ databases">
        <authorList>
            <person name="Magalhaes I.L.F."/>
            <person name="Oliveira U."/>
            <person name="Santos F.R."/>
            <person name="Vidigal T.H.D.A."/>
            <person name="Brescovit A.D."/>
            <person name="Santos A.J."/>
        </authorList>
    </citation>
    <scope>NUCLEOTIDE SEQUENCE</scope>
    <source>
        <tissue evidence="1">Shoot tissue taken approximately 20 cm above the soil surface</tissue>
    </source>
</reference>
<accession>A0A0A9FGW6</accession>
<evidence type="ECO:0000313" key="1">
    <source>
        <dbReference type="EMBL" id="JAE12285.1"/>
    </source>
</evidence>
<organism evidence="1">
    <name type="scientific">Arundo donax</name>
    <name type="common">Giant reed</name>
    <name type="synonym">Donax arundinaceus</name>
    <dbReference type="NCBI Taxonomy" id="35708"/>
    <lineage>
        <taxon>Eukaryota</taxon>
        <taxon>Viridiplantae</taxon>
        <taxon>Streptophyta</taxon>
        <taxon>Embryophyta</taxon>
        <taxon>Tracheophyta</taxon>
        <taxon>Spermatophyta</taxon>
        <taxon>Magnoliopsida</taxon>
        <taxon>Liliopsida</taxon>
        <taxon>Poales</taxon>
        <taxon>Poaceae</taxon>
        <taxon>PACMAD clade</taxon>
        <taxon>Arundinoideae</taxon>
        <taxon>Arundineae</taxon>
        <taxon>Arundo</taxon>
    </lineage>
</organism>
<name>A0A0A9FGW6_ARUDO</name>
<sequence>MGKALRMTFCNFQIENISRWPKCAMNFFENTLNCVLLF</sequence>
<reference evidence="1" key="2">
    <citation type="journal article" date="2015" name="Data Brief">
        <title>Shoot transcriptome of the giant reed, Arundo donax.</title>
        <authorList>
            <person name="Barrero R.A."/>
            <person name="Guerrero F.D."/>
            <person name="Moolhuijzen P."/>
            <person name="Goolsby J.A."/>
            <person name="Tidwell J."/>
            <person name="Bellgard S.E."/>
            <person name="Bellgard M.I."/>
        </authorList>
    </citation>
    <scope>NUCLEOTIDE SEQUENCE</scope>
    <source>
        <tissue evidence="1">Shoot tissue taken approximately 20 cm above the soil surface</tissue>
    </source>
</reference>
<proteinExistence type="predicted"/>
<dbReference type="EMBL" id="GBRH01185611">
    <property type="protein sequence ID" value="JAE12285.1"/>
    <property type="molecule type" value="Transcribed_RNA"/>
</dbReference>